<gene>
    <name evidence="1" type="ORF">RO3G_04238</name>
</gene>
<accession>I1BTK3</accession>
<reference evidence="1 2" key="1">
    <citation type="journal article" date="2009" name="PLoS Genet.">
        <title>Genomic analysis of the basal lineage fungus Rhizopus oryzae reveals a whole-genome duplication.</title>
        <authorList>
            <person name="Ma L.-J."/>
            <person name="Ibrahim A.S."/>
            <person name="Skory C."/>
            <person name="Grabherr M.G."/>
            <person name="Burger G."/>
            <person name="Butler M."/>
            <person name="Elias M."/>
            <person name="Idnurm A."/>
            <person name="Lang B.F."/>
            <person name="Sone T."/>
            <person name="Abe A."/>
            <person name="Calvo S.E."/>
            <person name="Corrochano L.M."/>
            <person name="Engels R."/>
            <person name="Fu J."/>
            <person name="Hansberg W."/>
            <person name="Kim J.-M."/>
            <person name="Kodira C.D."/>
            <person name="Koehrsen M.J."/>
            <person name="Liu B."/>
            <person name="Miranda-Saavedra D."/>
            <person name="O'Leary S."/>
            <person name="Ortiz-Castellanos L."/>
            <person name="Poulter R."/>
            <person name="Rodriguez-Romero J."/>
            <person name="Ruiz-Herrera J."/>
            <person name="Shen Y.-Q."/>
            <person name="Zeng Q."/>
            <person name="Galagan J."/>
            <person name="Birren B.W."/>
            <person name="Cuomo C.A."/>
            <person name="Wickes B.L."/>
        </authorList>
    </citation>
    <scope>NUCLEOTIDE SEQUENCE [LARGE SCALE GENOMIC DNA]</scope>
    <source>
        <strain evidence="2">RA 99-880 / ATCC MYA-4621 / FGSC 9543 / NRRL 43880</strain>
    </source>
</reference>
<dbReference type="InterPro" id="IPR009057">
    <property type="entry name" value="Homeodomain-like_sf"/>
</dbReference>
<protein>
    <recommendedName>
        <fullName evidence="3">Homeodomain-like DNA binding domain-containing transcription factor</fullName>
    </recommendedName>
</protein>
<evidence type="ECO:0000313" key="1">
    <source>
        <dbReference type="EMBL" id="EIE79533.1"/>
    </source>
</evidence>
<dbReference type="RefSeq" id="XP_067514929.1">
    <property type="nucleotide sequence ID" value="XM_067658828.1"/>
</dbReference>
<dbReference type="GeneID" id="93611209"/>
<dbReference type="EMBL" id="CH476734">
    <property type="protein sequence ID" value="EIE79533.1"/>
    <property type="molecule type" value="Genomic_DNA"/>
</dbReference>
<keyword evidence="2" id="KW-1185">Reference proteome</keyword>
<dbReference type="InParanoid" id="I1BTK3"/>
<proteinExistence type="predicted"/>
<dbReference type="SUPFAM" id="SSF46689">
    <property type="entry name" value="Homeodomain-like"/>
    <property type="match status" value="1"/>
</dbReference>
<dbReference type="Proteomes" id="UP000009138">
    <property type="component" value="Unassembled WGS sequence"/>
</dbReference>
<evidence type="ECO:0000313" key="2">
    <source>
        <dbReference type="Proteomes" id="UP000009138"/>
    </source>
</evidence>
<evidence type="ECO:0008006" key="3">
    <source>
        <dbReference type="Google" id="ProtNLM"/>
    </source>
</evidence>
<dbReference type="AlphaFoldDB" id="I1BTK3"/>
<dbReference type="VEuPathDB" id="FungiDB:RO3G_04238"/>
<sequence length="123" mass="13790">MADDELEEMEDNLVNLILEEEDFQLVQIKYKSYPHAQIVGFIHSLQDESCLVPKAAKKASISHSTAYRMWNEFNESGGSKQDNRGGPSILIEEHTQLLIKCIDSNAASTVNLAMTSYVKLSQV</sequence>
<organism evidence="1 2">
    <name type="scientific">Rhizopus delemar (strain RA 99-880 / ATCC MYA-4621 / FGSC 9543 / NRRL 43880)</name>
    <name type="common">Mucormycosis agent</name>
    <name type="synonym">Rhizopus arrhizus var. delemar</name>
    <dbReference type="NCBI Taxonomy" id="246409"/>
    <lineage>
        <taxon>Eukaryota</taxon>
        <taxon>Fungi</taxon>
        <taxon>Fungi incertae sedis</taxon>
        <taxon>Mucoromycota</taxon>
        <taxon>Mucoromycotina</taxon>
        <taxon>Mucoromycetes</taxon>
        <taxon>Mucorales</taxon>
        <taxon>Mucorineae</taxon>
        <taxon>Rhizopodaceae</taxon>
        <taxon>Rhizopus</taxon>
    </lineage>
</organism>
<dbReference type="OrthoDB" id="8928061at2759"/>
<name>I1BTK3_RHIO9</name>